<dbReference type="GO" id="GO:0005737">
    <property type="term" value="C:cytoplasm"/>
    <property type="evidence" value="ECO:0007669"/>
    <property type="project" value="TreeGrafter"/>
</dbReference>
<feature type="compositionally biased region" description="Basic and acidic residues" evidence="1">
    <location>
        <begin position="37"/>
        <end position="50"/>
    </location>
</feature>
<protein>
    <recommendedName>
        <fullName evidence="2">Hyaluronan/mRNA-binding protein domain-containing protein</fullName>
    </recommendedName>
</protein>
<feature type="compositionally biased region" description="Basic and acidic residues" evidence="1">
    <location>
        <begin position="90"/>
        <end position="105"/>
    </location>
</feature>
<keyword evidence="4" id="KW-1185">Reference proteome</keyword>
<feature type="region of interest" description="Disordered" evidence="1">
    <location>
        <begin position="168"/>
        <end position="268"/>
    </location>
</feature>
<gene>
    <name evidence="3" type="ORF">PSNMU_V1.4_AUG-EV-PASAV3_0058480</name>
</gene>
<evidence type="ECO:0000256" key="1">
    <source>
        <dbReference type="SAM" id="MobiDB-lite"/>
    </source>
</evidence>
<dbReference type="PANTHER" id="PTHR12299:SF17">
    <property type="entry name" value="AT19571P-RELATED"/>
    <property type="match status" value="1"/>
</dbReference>
<dbReference type="InterPro" id="IPR006861">
    <property type="entry name" value="HABP4_PAIRBP1-bd"/>
</dbReference>
<feature type="domain" description="Hyaluronan/mRNA-binding protein" evidence="2">
    <location>
        <begin position="63"/>
        <end position="158"/>
    </location>
</feature>
<feature type="compositionally biased region" description="Basic and acidic residues" evidence="1">
    <location>
        <begin position="59"/>
        <end position="81"/>
    </location>
</feature>
<dbReference type="EMBL" id="CAACVS010000199">
    <property type="protein sequence ID" value="VEU39013.1"/>
    <property type="molecule type" value="Genomic_DNA"/>
</dbReference>
<evidence type="ECO:0000313" key="3">
    <source>
        <dbReference type="EMBL" id="VEU39013.1"/>
    </source>
</evidence>
<reference evidence="3 4" key="1">
    <citation type="submission" date="2019-01" db="EMBL/GenBank/DDBJ databases">
        <authorList>
            <person name="Ferrante I. M."/>
        </authorList>
    </citation>
    <scope>NUCLEOTIDE SEQUENCE [LARGE SCALE GENOMIC DNA]</scope>
    <source>
        <strain evidence="3 4">B856</strain>
    </source>
</reference>
<feature type="compositionally biased region" description="Gly residues" evidence="1">
    <location>
        <begin position="238"/>
        <end position="248"/>
    </location>
</feature>
<sequence>MSSNPFAALDDSDDEGPPKAKAPKKSNAQKVVPASKPDPKSKPKNNDRNTKHGRGGRPPVRDGKRAYDRRSGTGRGKEIKKGGGGARNWGNEKAEAKKAEGRINENEEVAPATDGNESPDVPSEEVEPEKEDNTMTYADYMASKGKKEEVALREVKNDFAGMAACAKGEEESFLEMGGGKKKKERKKKEVDKKTVDVGFRVAKANSDGGRGDRRDGRGRGAGRGDRRDGRGRGRGGKGGRGAGRGAKAGGNKKPQGLNVQDEGAFPSL</sequence>
<name>A0A448ZAD0_9STRA</name>
<feature type="region of interest" description="Disordered" evidence="1">
    <location>
        <begin position="1"/>
        <end position="136"/>
    </location>
</feature>
<dbReference type="Proteomes" id="UP000291116">
    <property type="component" value="Unassembled WGS sequence"/>
</dbReference>
<dbReference type="AlphaFoldDB" id="A0A448ZAD0"/>
<accession>A0A448ZAD0</accession>
<organism evidence="3 4">
    <name type="scientific">Pseudo-nitzschia multistriata</name>
    <dbReference type="NCBI Taxonomy" id="183589"/>
    <lineage>
        <taxon>Eukaryota</taxon>
        <taxon>Sar</taxon>
        <taxon>Stramenopiles</taxon>
        <taxon>Ochrophyta</taxon>
        <taxon>Bacillariophyta</taxon>
        <taxon>Bacillariophyceae</taxon>
        <taxon>Bacillariophycidae</taxon>
        <taxon>Bacillariales</taxon>
        <taxon>Bacillariaceae</taxon>
        <taxon>Pseudo-nitzschia</taxon>
    </lineage>
</organism>
<dbReference type="GO" id="GO:0003723">
    <property type="term" value="F:RNA binding"/>
    <property type="evidence" value="ECO:0007669"/>
    <property type="project" value="InterPro"/>
</dbReference>
<dbReference type="SMART" id="SM01233">
    <property type="entry name" value="HABP4_PAI-RBP1"/>
    <property type="match status" value="1"/>
</dbReference>
<evidence type="ECO:0000259" key="2">
    <source>
        <dbReference type="SMART" id="SM01233"/>
    </source>
</evidence>
<dbReference type="Gene3D" id="6.10.140.1040">
    <property type="match status" value="1"/>
</dbReference>
<dbReference type="InterPro" id="IPR039764">
    <property type="entry name" value="HABP4/SERBP1-like"/>
</dbReference>
<proteinExistence type="predicted"/>
<feature type="compositionally biased region" description="Basic and acidic residues" evidence="1">
    <location>
        <begin position="209"/>
        <end position="231"/>
    </location>
</feature>
<dbReference type="PANTHER" id="PTHR12299">
    <property type="entry name" value="HYALURONIC ACID-BINDING PROTEIN 4"/>
    <property type="match status" value="1"/>
</dbReference>
<evidence type="ECO:0000313" key="4">
    <source>
        <dbReference type="Proteomes" id="UP000291116"/>
    </source>
</evidence>
<dbReference type="OrthoDB" id="784393at2759"/>
<dbReference type="GO" id="GO:0005634">
    <property type="term" value="C:nucleus"/>
    <property type="evidence" value="ECO:0007669"/>
    <property type="project" value="TreeGrafter"/>
</dbReference>
<dbReference type="Pfam" id="PF04774">
    <property type="entry name" value="HABP4_PAI-RBP1"/>
    <property type="match status" value="1"/>
</dbReference>